<dbReference type="AlphaFoldDB" id="A0A364MS33"/>
<feature type="region of interest" description="Disordered" evidence="1">
    <location>
        <begin position="385"/>
        <end position="418"/>
    </location>
</feature>
<evidence type="ECO:0000256" key="1">
    <source>
        <dbReference type="SAM" id="MobiDB-lite"/>
    </source>
</evidence>
<evidence type="ECO:0000313" key="2">
    <source>
        <dbReference type="EMBL" id="RAR01508.1"/>
    </source>
</evidence>
<name>A0A364MS33_STELY</name>
<keyword evidence="3" id="KW-1185">Reference proteome</keyword>
<accession>A0A364MS33</accession>
<sequence>MHAVDPRWAGVSKPEIHASFFDRSSRLSSAAITYIQTGHYVATMNWTGDLRSRNCNITETADETQLLKDDKRRLLGRPDWIGVAPSKPVSLQFLSSNEKEKIGKRRRTTRKINATQRQAVNNRSRREHLSLHDEIFDRTNQGLAPRNYLEDIRIRIGTDALTDTHPTQPQICAQSQASSESMLFEQNGLIAQDLPERPVLAPSVNSQRHAAASACEQDDALLYAYHTGEGAQHYHFVSHHAEHHPAGHSFEQEDCHSAPRELQLQSDKVTLETYESFVPGFRLTHRAHGEDCALHLVLGGLDSPAGSRRHSVPGSHEIGETQLPQTPEFAHASQTERVHHATIDDGGLDARVIIDEDPWTKYLPISDGSSSPSDTAVYTRNSVLHNHPTTKNSSGAATDWSQHAAQGQGDQSRFGHSSISASLPSLRCGVGTSMPAHASGMEVIRQSRWNPTNVRALDEEEKNWQAFILGSDNASSLQATHKHAGRSSPLISKYSENASSGYLPLSVAVSSVSPPPLIAGPRFASYVHEDTQDPADSALASHSCNTSRRTFRRCVEKLDEGMLERKAVDGQSVTHASLQNNASSEPISSRIFSRTTTVPRESGAIRDYTRRILRLEYN</sequence>
<gene>
    <name evidence="2" type="ORF">DDE83_008890</name>
</gene>
<dbReference type="Proteomes" id="UP000249619">
    <property type="component" value="Unassembled WGS sequence"/>
</dbReference>
<protein>
    <submittedName>
        <fullName evidence="2">Uncharacterized protein</fullName>
    </submittedName>
</protein>
<comment type="caution">
    <text evidence="2">The sequence shown here is derived from an EMBL/GenBank/DDBJ whole genome shotgun (WGS) entry which is preliminary data.</text>
</comment>
<feature type="region of interest" description="Disordered" evidence="1">
    <location>
        <begin position="305"/>
        <end position="324"/>
    </location>
</feature>
<dbReference type="EMBL" id="QGDH01000267">
    <property type="protein sequence ID" value="RAR01508.1"/>
    <property type="molecule type" value="Genomic_DNA"/>
</dbReference>
<evidence type="ECO:0000313" key="3">
    <source>
        <dbReference type="Proteomes" id="UP000249619"/>
    </source>
</evidence>
<dbReference type="OrthoDB" id="5426563at2759"/>
<reference evidence="3" key="1">
    <citation type="submission" date="2018-05" db="EMBL/GenBank/DDBJ databases">
        <title>Draft genome sequence of Stemphylium lycopersici strain CIDEFI 213.</title>
        <authorList>
            <person name="Medina R."/>
            <person name="Franco M.E.E."/>
            <person name="Lucentini C.G."/>
            <person name="Saparrat M.C.N."/>
            <person name="Balatti P.A."/>
        </authorList>
    </citation>
    <scope>NUCLEOTIDE SEQUENCE [LARGE SCALE GENOMIC DNA]</scope>
    <source>
        <strain evidence="3">CIDEFI 213</strain>
    </source>
</reference>
<proteinExistence type="predicted"/>
<organism evidence="2 3">
    <name type="scientific">Stemphylium lycopersici</name>
    <name type="common">Tomato gray leaf spot disease fungus</name>
    <name type="synonym">Thyrospora lycopersici</name>
    <dbReference type="NCBI Taxonomy" id="183478"/>
    <lineage>
        <taxon>Eukaryota</taxon>
        <taxon>Fungi</taxon>
        <taxon>Dikarya</taxon>
        <taxon>Ascomycota</taxon>
        <taxon>Pezizomycotina</taxon>
        <taxon>Dothideomycetes</taxon>
        <taxon>Pleosporomycetidae</taxon>
        <taxon>Pleosporales</taxon>
        <taxon>Pleosporineae</taxon>
        <taxon>Pleosporaceae</taxon>
        <taxon>Stemphylium</taxon>
    </lineage>
</organism>